<keyword evidence="1" id="KW-0732">Signal</keyword>
<evidence type="ECO:0000313" key="3">
    <source>
        <dbReference type="Proteomes" id="UP000602442"/>
    </source>
</evidence>
<protein>
    <submittedName>
        <fullName evidence="2">Uncharacterized protein</fullName>
    </submittedName>
</protein>
<dbReference type="Proteomes" id="UP000602442">
    <property type="component" value="Unassembled WGS sequence"/>
</dbReference>
<reference evidence="2 3" key="1">
    <citation type="submission" date="2020-11" db="EMBL/GenBank/DDBJ databases">
        <title>Erythrobacter sediminis sp. nov., a marine bacterium from a tidal flat of Garorim Bay.</title>
        <authorList>
            <person name="Kim D."/>
            <person name="Yoo Y."/>
            <person name="Kim J.-J."/>
        </authorList>
    </citation>
    <scope>NUCLEOTIDE SEQUENCE [LARGE SCALE GENOMIC DNA]</scope>
    <source>
        <strain evidence="2 3">JGD-13</strain>
    </source>
</reference>
<evidence type="ECO:0000313" key="2">
    <source>
        <dbReference type="EMBL" id="MBH5322307.1"/>
    </source>
</evidence>
<feature type="chain" id="PRO_5046856629" evidence="1">
    <location>
        <begin position="20"/>
        <end position="193"/>
    </location>
</feature>
<gene>
    <name evidence="2" type="ORF">I5L03_06875</name>
</gene>
<sequence length="193" mass="21411">MKRFLALMVSAALLVPVLAAYGPAVVEAQDATPTRPGQQSIPVLGFDPASERPFNQLEQSQNESVQNQVRVQQRIVIRIGPAAPRDRRTMLNELPRRPMEARFEEVDYGSCIDANEVIGVQPTNDNRLLFFLEDSNVLAAQLQNGCSARAYYAGFYIDRNDDGRLCVARDRLQSRAGGSCQITKFTRLVAVAN</sequence>
<accession>A0ABS0N2Z1</accession>
<feature type="signal peptide" evidence="1">
    <location>
        <begin position="1"/>
        <end position="19"/>
    </location>
</feature>
<comment type="caution">
    <text evidence="2">The sequence shown here is derived from an EMBL/GenBank/DDBJ whole genome shotgun (WGS) entry which is preliminary data.</text>
</comment>
<name>A0ABS0N2Z1_9SPHN</name>
<dbReference type="EMBL" id="JAEANY010000002">
    <property type="protein sequence ID" value="MBH5322307.1"/>
    <property type="molecule type" value="Genomic_DNA"/>
</dbReference>
<keyword evidence="3" id="KW-1185">Reference proteome</keyword>
<organism evidence="2 3">
    <name type="scientific">Aurantiacibacter sediminis</name>
    <dbReference type="NCBI Taxonomy" id="2793064"/>
    <lineage>
        <taxon>Bacteria</taxon>
        <taxon>Pseudomonadati</taxon>
        <taxon>Pseudomonadota</taxon>
        <taxon>Alphaproteobacteria</taxon>
        <taxon>Sphingomonadales</taxon>
        <taxon>Erythrobacteraceae</taxon>
        <taxon>Aurantiacibacter</taxon>
    </lineage>
</organism>
<evidence type="ECO:0000256" key="1">
    <source>
        <dbReference type="SAM" id="SignalP"/>
    </source>
</evidence>
<proteinExistence type="predicted"/>
<dbReference type="RefSeq" id="WP_197921002.1">
    <property type="nucleotide sequence ID" value="NZ_CAWPTA010000007.1"/>
</dbReference>